<comment type="function">
    <text evidence="2">Hydrolysis of the deoxyribose N-glycosidic bond to excise 3-methyladenine, and 7-methylguanine from the damaged DNA polymer formed by alkylation lesions.</text>
</comment>
<dbReference type="NCBIfam" id="TIGR00567">
    <property type="entry name" value="3mg"/>
    <property type="match status" value="1"/>
</dbReference>
<name>A0AAE0YKM6_9GAST</name>
<dbReference type="GO" id="GO:0003905">
    <property type="term" value="F:alkylbase DNA N-glycosylase activity"/>
    <property type="evidence" value="ECO:0007669"/>
    <property type="project" value="UniProtKB-EC"/>
</dbReference>
<comment type="catalytic activity">
    <reaction evidence="1">
        <text>Hydrolysis of alkylated DNA, releasing 3-methyladenine, 3-methylguanine, 7-methylguanine and 7-methyladenine.</text>
        <dbReference type="EC" id="3.2.2.21"/>
    </reaction>
</comment>
<proteinExistence type="inferred from homology"/>
<dbReference type="InterPro" id="IPR011034">
    <property type="entry name" value="Formyl_transferase-like_C_sf"/>
</dbReference>
<feature type="compositionally biased region" description="Basic and acidic residues" evidence="14">
    <location>
        <begin position="26"/>
        <end position="35"/>
    </location>
</feature>
<dbReference type="InterPro" id="IPR036995">
    <property type="entry name" value="MPG_sf"/>
</dbReference>
<evidence type="ECO:0000256" key="8">
    <source>
        <dbReference type="ARBA" id="ARBA00033426"/>
    </source>
</evidence>
<evidence type="ECO:0000256" key="1">
    <source>
        <dbReference type="ARBA" id="ARBA00000086"/>
    </source>
</evidence>
<dbReference type="Pfam" id="PF02245">
    <property type="entry name" value="Pur_DNA_glyco"/>
    <property type="match status" value="1"/>
</dbReference>
<dbReference type="PANTHER" id="PTHR10429">
    <property type="entry name" value="DNA-3-METHYLADENINE GLYCOSYLASE"/>
    <property type="match status" value="1"/>
</dbReference>
<dbReference type="EC" id="3.2.2.21" evidence="4"/>
<sequence length="264" mass="29776">MEKSEDNEQDGKHQPSRFKGATNDSHNYETSKYFKQETASPYKQSSTESKTTSQDESGKLQAKLSRSFFDVPCAQLAKDLLGQKLVRKIGSQRISGTIVETEAYLGLEDKAAHSYQGKRTERNEAMFMMPGTAYVYNIYGVYCCFNISSAGDGCAVLLRALEPLEGKAEIQKIREKKSKKKQKDSALTNGPSKLCQALQINKDNCNKIDLTSSDELWLEKGEDILQDQIVHCPRINIGYAEEWVEKPLRFYIKENPCVSVKFKG</sequence>
<dbReference type="GO" id="GO:0003677">
    <property type="term" value="F:DNA binding"/>
    <property type="evidence" value="ECO:0007669"/>
    <property type="project" value="InterPro"/>
</dbReference>
<dbReference type="HAMAP" id="MF_00527">
    <property type="entry name" value="3MGH"/>
    <property type="match status" value="1"/>
</dbReference>
<dbReference type="SUPFAM" id="SSF50486">
    <property type="entry name" value="FMT C-terminal domain-like"/>
    <property type="match status" value="1"/>
</dbReference>
<organism evidence="15 16">
    <name type="scientific">Elysia crispata</name>
    <name type="common">lettuce slug</name>
    <dbReference type="NCBI Taxonomy" id="231223"/>
    <lineage>
        <taxon>Eukaryota</taxon>
        <taxon>Metazoa</taxon>
        <taxon>Spiralia</taxon>
        <taxon>Lophotrochozoa</taxon>
        <taxon>Mollusca</taxon>
        <taxon>Gastropoda</taxon>
        <taxon>Heterobranchia</taxon>
        <taxon>Euthyneura</taxon>
        <taxon>Panpulmonata</taxon>
        <taxon>Sacoglossa</taxon>
        <taxon>Placobranchoidea</taxon>
        <taxon>Plakobranchidae</taxon>
        <taxon>Elysia</taxon>
    </lineage>
</organism>
<dbReference type="Proteomes" id="UP001283361">
    <property type="component" value="Unassembled WGS sequence"/>
</dbReference>
<evidence type="ECO:0000256" key="10">
    <source>
        <dbReference type="ARBA" id="ARBA00068926"/>
    </source>
</evidence>
<comment type="similarity">
    <text evidence="3">Belongs to the DNA glycosylase MPG family.</text>
</comment>
<feature type="compositionally biased region" description="Basic and acidic residues" evidence="14">
    <location>
        <begin position="1"/>
        <end position="13"/>
    </location>
</feature>
<evidence type="ECO:0000256" key="5">
    <source>
        <dbReference type="ARBA" id="ARBA00022763"/>
    </source>
</evidence>
<evidence type="ECO:0000256" key="12">
    <source>
        <dbReference type="ARBA" id="ARBA00078171"/>
    </source>
</evidence>
<dbReference type="PANTHER" id="PTHR10429:SF0">
    <property type="entry name" value="DNA-3-METHYLADENINE GLYCOSYLASE"/>
    <property type="match status" value="1"/>
</dbReference>
<dbReference type="EMBL" id="JAWDGP010006054">
    <property type="protein sequence ID" value="KAK3748084.1"/>
    <property type="molecule type" value="Genomic_DNA"/>
</dbReference>
<dbReference type="InterPro" id="IPR003180">
    <property type="entry name" value="MPG"/>
</dbReference>
<evidence type="ECO:0000256" key="2">
    <source>
        <dbReference type="ARBA" id="ARBA00002421"/>
    </source>
</evidence>
<comment type="subunit">
    <text evidence="9">Binds MBD1. Binds SSBP1.</text>
</comment>
<evidence type="ECO:0000256" key="4">
    <source>
        <dbReference type="ARBA" id="ARBA00012000"/>
    </source>
</evidence>
<evidence type="ECO:0000256" key="7">
    <source>
        <dbReference type="ARBA" id="ARBA00023204"/>
    </source>
</evidence>
<evidence type="ECO:0000256" key="14">
    <source>
        <dbReference type="SAM" id="MobiDB-lite"/>
    </source>
</evidence>
<keyword evidence="5" id="KW-0227">DNA damage</keyword>
<dbReference type="Gene3D" id="3.10.300.10">
    <property type="entry name" value="Methylpurine-DNA glycosylase (MPG)"/>
    <property type="match status" value="1"/>
</dbReference>
<keyword evidence="6" id="KW-0378">Hydrolase</keyword>
<dbReference type="FunFam" id="3.10.300.10:FF:000001">
    <property type="entry name" value="Putative 3-methyladenine DNA glycosylase"/>
    <property type="match status" value="1"/>
</dbReference>
<dbReference type="CDD" id="cd00540">
    <property type="entry name" value="AAG"/>
    <property type="match status" value="1"/>
</dbReference>
<evidence type="ECO:0000256" key="6">
    <source>
        <dbReference type="ARBA" id="ARBA00022801"/>
    </source>
</evidence>
<feature type="compositionally biased region" description="Low complexity" evidence="14">
    <location>
        <begin position="43"/>
        <end position="55"/>
    </location>
</feature>
<evidence type="ECO:0000313" key="16">
    <source>
        <dbReference type="Proteomes" id="UP001283361"/>
    </source>
</evidence>
<evidence type="ECO:0000256" key="3">
    <source>
        <dbReference type="ARBA" id="ARBA00009232"/>
    </source>
</evidence>
<accession>A0AAE0YKM6</accession>
<protein>
    <recommendedName>
        <fullName evidence="10">DNA-3-methyladenine glycosylase</fullName>
        <ecNumber evidence="4">3.2.2.21</ecNumber>
    </recommendedName>
    <alternativeName>
        <fullName evidence="11">3-alkyladenine DNA glycosylase</fullName>
    </alternativeName>
    <alternativeName>
        <fullName evidence="8">3-methyladenine DNA glycosidase</fullName>
    </alternativeName>
    <alternativeName>
        <fullName evidence="13">ADPG</fullName>
    </alternativeName>
    <alternativeName>
        <fullName evidence="12">N-methylpurine-DNA glycosylase</fullName>
    </alternativeName>
</protein>
<keyword evidence="16" id="KW-1185">Reference proteome</keyword>
<reference evidence="15" key="1">
    <citation type="journal article" date="2023" name="G3 (Bethesda)">
        <title>A reference genome for the long-term kleptoplast-retaining sea slug Elysia crispata morphotype clarki.</title>
        <authorList>
            <person name="Eastman K.E."/>
            <person name="Pendleton A.L."/>
            <person name="Shaikh M.A."/>
            <person name="Suttiyut T."/>
            <person name="Ogas R."/>
            <person name="Tomko P."/>
            <person name="Gavelis G."/>
            <person name="Widhalm J.R."/>
            <person name="Wisecaver J.H."/>
        </authorList>
    </citation>
    <scope>NUCLEOTIDE SEQUENCE</scope>
    <source>
        <strain evidence="15">ECLA1</strain>
    </source>
</reference>
<keyword evidence="7" id="KW-0234">DNA repair</keyword>
<comment type="caution">
    <text evidence="15">The sequence shown here is derived from an EMBL/GenBank/DDBJ whole genome shotgun (WGS) entry which is preliminary data.</text>
</comment>
<evidence type="ECO:0000256" key="9">
    <source>
        <dbReference type="ARBA" id="ARBA00066187"/>
    </source>
</evidence>
<feature type="region of interest" description="Disordered" evidence="14">
    <location>
        <begin position="1"/>
        <end position="57"/>
    </location>
</feature>
<evidence type="ECO:0000256" key="13">
    <source>
        <dbReference type="ARBA" id="ARBA00082988"/>
    </source>
</evidence>
<evidence type="ECO:0000313" key="15">
    <source>
        <dbReference type="EMBL" id="KAK3748084.1"/>
    </source>
</evidence>
<dbReference type="GO" id="GO:0006284">
    <property type="term" value="P:base-excision repair"/>
    <property type="evidence" value="ECO:0007669"/>
    <property type="project" value="InterPro"/>
</dbReference>
<dbReference type="AlphaFoldDB" id="A0AAE0YKM6"/>
<gene>
    <name evidence="15" type="ORF">RRG08_047475</name>
</gene>
<evidence type="ECO:0000256" key="11">
    <source>
        <dbReference type="ARBA" id="ARBA00076879"/>
    </source>
</evidence>